<reference evidence="3" key="1">
    <citation type="journal article" date="2006" name="PLoS Biol.">
        <title>Macronuclear genome sequence of the ciliate Tetrahymena thermophila, a model eukaryote.</title>
        <authorList>
            <person name="Eisen J.A."/>
            <person name="Coyne R.S."/>
            <person name="Wu M."/>
            <person name="Wu D."/>
            <person name="Thiagarajan M."/>
            <person name="Wortman J.R."/>
            <person name="Badger J.H."/>
            <person name="Ren Q."/>
            <person name="Amedeo P."/>
            <person name="Jones K.M."/>
            <person name="Tallon L.J."/>
            <person name="Delcher A.L."/>
            <person name="Salzberg S.L."/>
            <person name="Silva J.C."/>
            <person name="Haas B.J."/>
            <person name="Majoros W.H."/>
            <person name="Farzad M."/>
            <person name="Carlton J.M."/>
            <person name="Smith R.K. Jr."/>
            <person name="Garg J."/>
            <person name="Pearlman R.E."/>
            <person name="Karrer K.M."/>
            <person name="Sun L."/>
            <person name="Manning G."/>
            <person name="Elde N.C."/>
            <person name="Turkewitz A.P."/>
            <person name="Asai D.J."/>
            <person name="Wilkes D.E."/>
            <person name="Wang Y."/>
            <person name="Cai H."/>
            <person name="Collins K."/>
            <person name="Stewart B.A."/>
            <person name="Lee S.R."/>
            <person name="Wilamowska K."/>
            <person name="Weinberg Z."/>
            <person name="Ruzzo W.L."/>
            <person name="Wloga D."/>
            <person name="Gaertig J."/>
            <person name="Frankel J."/>
            <person name="Tsao C.-C."/>
            <person name="Gorovsky M.A."/>
            <person name="Keeling P.J."/>
            <person name="Waller R.F."/>
            <person name="Patron N.J."/>
            <person name="Cherry J.M."/>
            <person name="Stover N.A."/>
            <person name="Krieger C.J."/>
            <person name="del Toro C."/>
            <person name="Ryder H.F."/>
            <person name="Williamson S.C."/>
            <person name="Barbeau R.A."/>
            <person name="Hamilton E.P."/>
            <person name="Orias E."/>
        </authorList>
    </citation>
    <scope>NUCLEOTIDE SEQUENCE [LARGE SCALE GENOMIC DNA]</scope>
    <source>
        <strain evidence="3">SB210</strain>
    </source>
</reference>
<dbReference type="Proteomes" id="UP000009168">
    <property type="component" value="Unassembled WGS sequence"/>
</dbReference>
<evidence type="ECO:0000313" key="3">
    <source>
        <dbReference type="Proteomes" id="UP000009168"/>
    </source>
</evidence>
<name>W7X3J4_TETTS</name>
<feature type="region of interest" description="Disordered" evidence="1">
    <location>
        <begin position="603"/>
        <end position="627"/>
    </location>
</feature>
<organism evidence="2 3">
    <name type="scientific">Tetrahymena thermophila (strain SB210)</name>
    <dbReference type="NCBI Taxonomy" id="312017"/>
    <lineage>
        <taxon>Eukaryota</taxon>
        <taxon>Sar</taxon>
        <taxon>Alveolata</taxon>
        <taxon>Ciliophora</taxon>
        <taxon>Intramacronucleata</taxon>
        <taxon>Oligohymenophorea</taxon>
        <taxon>Hymenostomatida</taxon>
        <taxon>Tetrahymenina</taxon>
        <taxon>Tetrahymenidae</taxon>
        <taxon>Tetrahymena</taxon>
    </lineage>
</organism>
<keyword evidence="3" id="KW-1185">Reference proteome</keyword>
<proteinExistence type="predicted"/>
<dbReference type="GeneID" id="24440162"/>
<dbReference type="KEGG" id="tet:TTHERM_000678329"/>
<dbReference type="EMBL" id="GG662216">
    <property type="protein sequence ID" value="EWS70993.1"/>
    <property type="molecule type" value="Genomic_DNA"/>
</dbReference>
<dbReference type="InParanoid" id="W7X3J4"/>
<dbReference type="AlphaFoldDB" id="W7X3J4"/>
<gene>
    <name evidence="2" type="ORF">TTHERM_000678329</name>
</gene>
<evidence type="ECO:0000313" key="2">
    <source>
        <dbReference type="EMBL" id="EWS70993.1"/>
    </source>
</evidence>
<evidence type="ECO:0000256" key="1">
    <source>
        <dbReference type="SAM" id="MobiDB-lite"/>
    </source>
</evidence>
<sequence length="750" mass="87791">MSQLVCVQEEQISPRSSQNHSLVNYQNQHQTHQNQSSNVKYLTPERAYSQQKQGIQKFQINTIPRSISRKRIQTDSSEDFQQNGNQLANQSVNYANKNNSFSNNDYSSDQKKYEVLRNTKKQNLTLKGSDIQQYINTQIQKKLSYCISGSNSKEIYPSRIVAALKDKQNDQQLLNGFKQNPQTYFAQQGSEQQQKINFENRNHLSSVNRMPNSNKKDINYSNKLVDQSYSSAFDNSQQYDSQFNSNKIERAAPKQSLFQKISQSVERQKLREICNKNGNQINNFNLKDTSQNVLKTDQNKNDDQNKYIYRCQSEKRMNTDQSINSNYSAQTCPQNRAKSPQSMISMISNKSNKQRPFSKKIIEKIKLNRNLKYQNGSYNDTSSTYFTDLSGSQQNQGQYVSFNFLVVQQAQRINKYAEYIKQDTYKMNQELRPNKDKVRELVNSILQMYQFLFTLSSDQQRIAKIMIDCGAAKGKLLEIFFQNQMQNNSPQKDDQYYNRYIDTVERTIHSQSNQQEVNQFVNDKQINDHSLLTDQSPQNNNLNDLKLKDSLDPKHFFEKTYFKILQKDSNGIAQVQEYVDLQVIEDLDNLKTTLQVCLKFTESNSSPQKKDKSRSPQVKPTPPKQQYKDIKNSEFDVKINKYELSKQRFPIKHQIQTQSESLEERSKKEYNSDINKNDEIIIQENTNSDDILQYLDLLKDQRTERKGLISEMNEYTSINQGERFPTYVNDPYDFIDYSNQIDLLGLAKYY</sequence>
<dbReference type="RefSeq" id="XP_012656477.1">
    <property type="nucleotide sequence ID" value="XM_012801023.1"/>
</dbReference>
<protein>
    <submittedName>
        <fullName evidence="2">Uncharacterized protein</fullName>
    </submittedName>
</protein>
<accession>W7X3J4</accession>